<sequence length="30" mass="3384">MDSCEDASVRMKQEIYYGIATAQTMEVTIV</sequence>
<proteinExistence type="predicted"/>
<evidence type="ECO:0000313" key="2">
    <source>
        <dbReference type="Proteomes" id="UP000265520"/>
    </source>
</evidence>
<comment type="caution">
    <text evidence="1">The sequence shown here is derived from an EMBL/GenBank/DDBJ whole genome shotgun (WGS) entry which is preliminary data.</text>
</comment>
<dbReference type="EMBL" id="LXQA010692271">
    <property type="protein sequence ID" value="MCI66269.1"/>
    <property type="molecule type" value="Genomic_DNA"/>
</dbReference>
<protein>
    <submittedName>
        <fullName evidence="1">Uncharacterized protein</fullName>
    </submittedName>
</protein>
<name>A0A392TZ04_9FABA</name>
<evidence type="ECO:0000313" key="1">
    <source>
        <dbReference type="EMBL" id="MCI66269.1"/>
    </source>
</evidence>
<accession>A0A392TZ04</accession>
<feature type="non-terminal residue" evidence="1">
    <location>
        <position position="30"/>
    </location>
</feature>
<keyword evidence="2" id="KW-1185">Reference proteome</keyword>
<reference evidence="1 2" key="1">
    <citation type="journal article" date="2018" name="Front. Plant Sci.">
        <title>Red Clover (Trifolium pratense) and Zigzag Clover (T. medium) - A Picture of Genomic Similarities and Differences.</title>
        <authorList>
            <person name="Dluhosova J."/>
            <person name="Istvanek J."/>
            <person name="Nedelnik J."/>
            <person name="Repkova J."/>
        </authorList>
    </citation>
    <scope>NUCLEOTIDE SEQUENCE [LARGE SCALE GENOMIC DNA]</scope>
    <source>
        <strain evidence="2">cv. 10/8</strain>
        <tissue evidence="1">Leaf</tissue>
    </source>
</reference>
<dbReference type="Proteomes" id="UP000265520">
    <property type="component" value="Unassembled WGS sequence"/>
</dbReference>
<dbReference type="AlphaFoldDB" id="A0A392TZ04"/>
<organism evidence="1 2">
    <name type="scientific">Trifolium medium</name>
    <dbReference type="NCBI Taxonomy" id="97028"/>
    <lineage>
        <taxon>Eukaryota</taxon>
        <taxon>Viridiplantae</taxon>
        <taxon>Streptophyta</taxon>
        <taxon>Embryophyta</taxon>
        <taxon>Tracheophyta</taxon>
        <taxon>Spermatophyta</taxon>
        <taxon>Magnoliopsida</taxon>
        <taxon>eudicotyledons</taxon>
        <taxon>Gunneridae</taxon>
        <taxon>Pentapetalae</taxon>
        <taxon>rosids</taxon>
        <taxon>fabids</taxon>
        <taxon>Fabales</taxon>
        <taxon>Fabaceae</taxon>
        <taxon>Papilionoideae</taxon>
        <taxon>50 kb inversion clade</taxon>
        <taxon>NPAAA clade</taxon>
        <taxon>Hologalegina</taxon>
        <taxon>IRL clade</taxon>
        <taxon>Trifolieae</taxon>
        <taxon>Trifolium</taxon>
    </lineage>
</organism>